<comment type="caution">
    <text evidence="1">The sequence shown here is derived from an EMBL/GenBank/DDBJ whole genome shotgun (WGS) entry which is preliminary data.</text>
</comment>
<dbReference type="EMBL" id="CAUJNA010003281">
    <property type="protein sequence ID" value="CAJ1397864.1"/>
    <property type="molecule type" value="Genomic_DNA"/>
</dbReference>
<proteinExistence type="predicted"/>
<protein>
    <submittedName>
        <fullName evidence="1">Uncharacterized protein</fullName>
    </submittedName>
</protein>
<reference evidence="1" key="1">
    <citation type="submission" date="2023-08" db="EMBL/GenBank/DDBJ databases">
        <authorList>
            <person name="Chen Y."/>
            <person name="Shah S."/>
            <person name="Dougan E. K."/>
            <person name="Thang M."/>
            <person name="Chan C."/>
        </authorList>
    </citation>
    <scope>NUCLEOTIDE SEQUENCE</scope>
</reference>
<evidence type="ECO:0000313" key="1">
    <source>
        <dbReference type="EMBL" id="CAJ1397864.1"/>
    </source>
</evidence>
<sequence length="254" mass="27498">MKFPPEDGLCLCVQRQSLRRIGRPCAPPTVDVRFAAAAAVHPICPGRWSQAALKLPLLAATSLLDFIDMYCFEYPINLRYSRGVLNNISIKEYTQPLRRCGCALVCKLCCQQAGNLEFGVLCRQKPERSKNRACSSAGATARACGCPCPRFFTSRTSCCKPPRACCSGTRASGQSGAAMVFHAEAGRRVCGVLRLKFQDGSRKAPTQGYHGSGQRLCQRLPCQAATSTAAAGCRPSGPKGPLKANPNRYRYNSV</sequence>
<evidence type="ECO:0000313" key="2">
    <source>
        <dbReference type="Proteomes" id="UP001178507"/>
    </source>
</evidence>
<gene>
    <name evidence="1" type="ORF">EVOR1521_LOCUS21792</name>
</gene>
<keyword evidence="2" id="KW-1185">Reference proteome</keyword>
<dbReference type="AlphaFoldDB" id="A0AA36N9P0"/>
<organism evidence="1 2">
    <name type="scientific">Effrenium voratum</name>
    <dbReference type="NCBI Taxonomy" id="2562239"/>
    <lineage>
        <taxon>Eukaryota</taxon>
        <taxon>Sar</taxon>
        <taxon>Alveolata</taxon>
        <taxon>Dinophyceae</taxon>
        <taxon>Suessiales</taxon>
        <taxon>Symbiodiniaceae</taxon>
        <taxon>Effrenium</taxon>
    </lineage>
</organism>
<name>A0AA36N9P0_9DINO</name>
<dbReference type="Proteomes" id="UP001178507">
    <property type="component" value="Unassembled WGS sequence"/>
</dbReference>
<accession>A0AA36N9P0</accession>